<dbReference type="AlphaFoldDB" id="A0A1Y3PUE2"/>
<dbReference type="PANTHER" id="PTHR34047:SF8">
    <property type="entry name" value="PROTEIN YKFC"/>
    <property type="match status" value="1"/>
</dbReference>
<comment type="caution">
    <text evidence="2">The sequence shown here is derived from an EMBL/GenBank/DDBJ whole genome shotgun (WGS) entry which is preliminary data.</text>
</comment>
<dbReference type="InterPro" id="IPR000477">
    <property type="entry name" value="RT_dom"/>
</dbReference>
<protein>
    <recommendedName>
        <fullName evidence="1">Reverse transcriptase domain-containing protein</fullName>
    </recommendedName>
</protein>
<reference evidence="3" key="1">
    <citation type="submission" date="2016-06" db="EMBL/GenBank/DDBJ databases">
        <authorList>
            <person name="Nascimento L."/>
            <person name="Pereira R.V."/>
            <person name="Martins L.F."/>
            <person name="Quaggio R.B."/>
            <person name="Silva A.M."/>
            <person name="Setubal J.C."/>
        </authorList>
    </citation>
    <scope>NUCLEOTIDE SEQUENCE [LARGE SCALE GENOMIC DNA]</scope>
</reference>
<accession>A0A1Y3PUE2</accession>
<sequence>MGKIQTKIKGDNIKQNWWNPKKAHVMELTGVTRKLYDDLIAFFDQNADYDGYRRIYPRPQQADSKDLKEIASEIYGFFHAHYFKVHRTLSNLESHLQTNGDSLYVSSLTIVDVGCSIGTATYAYLDSLQEKCRQEMCHHPHEIQIVFVEPNQAKVHLLKKCIQYYLRQLDSKYKVTYQIIQQYFPCIDDILKAVGQHEGNILIFMSNFVSWIKDENDLLKGFRQLNMHFSASEEIRCINVEAHKNAINRLGKIYQQFIEQGVYEVFGPEIDKSLSYINHKNTYFRDVCGNKDYKHGGFVYGSVYREPIINLLKNEKILKRSYFKARSAYRQNPLHDEIEIKLIGEYLGGVVQVFQGLIVDGYTFTNDFLQFLLPKNQNQNRPYVMEDFYNEMFTAALFLTWGRYIDQFHDRSDDEYSFGNRLEGHFDKLELFRWFVGQYFGKYLRKAEEYASSGQFSDYLQADIQAFYSHIDQQLLYQLVIKYFPQKNDWLDKTLRSFIFRNLKGCDAGKGLSQGSLLSTLLANVYLYPFDNWLQSEYPEVAYVRYVDDFFVFAKNRSQLSNVQKEIGAFLSQKLGLKVNEEKSKESCVKEYQVSKKDAFFEEVNSEADMILKTIYTIDKKNYKKYEKDPDRFIEIYHACLKELGIYVPLDWLSVKVVTRARFIDRLLVKFKGKQSAMEKWMSKKRMVIGGIKWGNIPVTKDKEVIEIWVRKFKKKNASFMRNVEKLKGILKRKFIETYDTLFPADNNNHQLEPNKEKELSRLLRFTCRKLMYFRVTDDDVISRLKNLLNKPWLKVYKTIRAYPELAESVKHMVQQDKEDFNSLVGIWLLGEMEEKSACRLIQEIFFKTIEANDDINVIKNTLAAEALMKIDLWGDFDAERLVKIIQSWLSRKEFPPYHLLRNAYLLLNAAGENIYLPQLIEKGILVWNKYWKVNLVLSWIGEHMQKNVMKTYDRLPSEMKKYLPIEEPGSITYLS</sequence>
<evidence type="ECO:0000313" key="3">
    <source>
        <dbReference type="Proteomes" id="UP000196475"/>
    </source>
</evidence>
<dbReference type="Proteomes" id="UP000196475">
    <property type="component" value="Unassembled WGS sequence"/>
</dbReference>
<dbReference type="SUPFAM" id="SSF56672">
    <property type="entry name" value="DNA/RNA polymerases"/>
    <property type="match status" value="1"/>
</dbReference>
<dbReference type="InterPro" id="IPR043502">
    <property type="entry name" value="DNA/RNA_pol_sf"/>
</dbReference>
<evidence type="ECO:0000313" key="2">
    <source>
        <dbReference type="EMBL" id="OUM90644.1"/>
    </source>
</evidence>
<dbReference type="CDD" id="cd01646">
    <property type="entry name" value="RT_Bac_retron_I"/>
    <property type="match status" value="1"/>
</dbReference>
<organism evidence="2 3">
    <name type="scientific">Bacillus thermozeamaize</name>
    <dbReference type="NCBI Taxonomy" id="230954"/>
    <lineage>
        <taxon>Bacteria</taxon>
        <taxon>Bacillati</taxon>
        <taxon>Bacillota</taxon>
        <taxon>Bacilli</taxon>
        <taxon>Bacillales</taxon>
        <taxon>Bacillaceae</taxon>
        <taxon>Bacillus</taxon>
    </lineage>
</organism>
<dbReference type="PANTHER" id="PTHR34047">
    <property type="entry name" value="NUCLEAR INTRON MATURASE 1, MITOCHONDRIAL-RELATED"/>
    <property type="match status" value="1"/>
</dbReference>
<name>A0A1Y3PUE2_9BACI</name>
<dbReference type="PROSITE" id="PS50878">
    <property type="entry name" value="RT_POL"/>
    <property type="match status" value="1"/>
</dbReference>
<dbReference type="Pfam" id="PF00078">
    <property type="entry name" value="RVT_1"/>
    <property type="match status" value="1"/>
</dbReference>
<gene>
    <name evidence="2" type="ORF">BAA01_02140</name>
</gene>
<dbReference type="EMBL" id="LZRT01000011">
    <property type="protein sequence ID" value="OUM90644.1"/>
    <property type="molecule type" value="Genomic_DNA"/>
</dbReference>
<feature type="domain" description="Reverse transcriptase" evidence="1">
    <location>
        <begin position="354"/>
        <end position="657"/>
    </location>
</feature>
<dbReference type="InterPro" id="IPR051083">
    <property type="entry name" value="GrpII_Intron_Splice-Mob/Def"/>
</dbReference>
<evidence type="ECO:0000259" key="1">
    <source>
        <dbReference type="PROSITE" id="PS50878"/>
    </source>
</evidence>
<dbReference type="Gene3D" id="3.40.50.150">
    <property type="entry name" value="Vaccinia Virus protein VP39"/>
    <property type="match status" value="1"/>
</dbReference>
<dbReference type="InterPro" id="IPR029063">
    <property type="entry name" value="SAM-dependent_MTases_sf"/>
</dbReference>
<proteinExistence type="predicted"/>